<feature type="compositionally biased region" description="Basic and acidic residues" evidence="6">
    <location>
        <begin position="63"/>
        <end position="76"/>
    </location>
</feature>
<evidence type="ECO:0000256" key="4">
    <source>
        <dbReference type="ARBA" id="ARBA00023163"/>
    </source>
</evidence>
<dbReference type="GO" id="GO:0045944">
    <property type="term" value="P:positive regulation of transcription by RNA polymerase II"/>
    <property type="evidence" value="ECO:0007669"/>
    <property type="project" value="TreeGrafter"/>
</dbReference>
<dbReference type="InterPro" id="IPR001138">
    <property type="entry name" value="Zn2Cys6_DnaBD"/>
</dbReference>
<keyword evidence="3" id="KW-0238">DNA-binding</keyword>
<accession>A0AAJ8JMA9</accession>
<name>A0AAJ8JMA9_9TREE</name>
<dbReference type="Gene3D" id="4.10.240.10">
    <property type="entry name" value="Zn(2)-C6 fungal-type DNA-binding domain"/>
    <property type="match status" value="1"/>
</dbReference>
<dbReference type="PANTHER" id="PTHR47540:SF2">
    <property type="entry name" value="ZN(II)2CYS6 TRANSCRIPTION FACTOR (EUROFUNG)"/>
    <property type="match status" value="1"/>
</dbReference>
<dbReference type="PROSITE" id="PS00463">
    <property type="entry name" value="ZN2_CY6_FUNGAL_1"/>
    <property type="match status" value="1"/>
</dbReference>
<dbReference type="AlphaFoldDB" id="A0AAJ8JMA9"/>
<protein>
    <recommendedName>
        <fullName evidence="7">Zn(2)-C6 fungal-type domain-containing protein</fullName>
    </recommendedName>
</protein>
<evidence type="ECO:0000256" key="5">
    <source>
        <dbReference type="ARBA" id="ARBA00023242"/>
    </source>
</evidence>
<dbReference type="GO" id="GO:0005634">
    <property type="term" value="C:nucleus"/>
    <property type="evidence" value="ECO:0007669"/>
    <property type="project" value="UniProtKB-SubCell"/>
</dbReference>
<comment type="subcellular location">
    <subcellularLocation>
        <location evidence="1">Nucleus</location>
    </subcellularLocation>
</comment>
<dbReference type="EMBL" id="CP143784">
    <property type="protein sequence ID" value="WVN84893.1"/>
    <property type="molecule type" value="Genomic_DNA"/>
</dbReference>
<dbReference type="InterPro" id="IPR036864">
    <property type="entry name" value="Zn2-C6_fun-type_DNA-bd_sf"/>
</dbReference>
<dbReference type="RefSeq" id="XP_066065594.1">
    <property type="nucleotide sequence ID" value="XM_066209497.1"/>
</dbReference>
<organism evidence="8 9">
    <name type="scientific">Cryptococcus depauperatus CBS 7841</name>
    <dbReference type="NCBI Taxonomy" id="1295531"/>
    <lineage>
        <taxon>Eukaryota</taxon>
        <taxon>Fungi</taxon>
        <taxon>Dikarya</taxon>
        <taxon>Basidiomycota</taxon>
        <taxon>Agaricomycotina</taxon>
        <taxon>Tremellomycetes</taxon>
        <taxon>Tremellales</taxon>
        <taxon>Cryptococcaceae</taxon>
        <taxon>Cryptococcus</taxon>
    </lineage>
</organism>
<dbReference type="PANTHER" id="PTHR47540">
    <property type="entry name" value="THIAMINE REPRESSIBLE GENES REGULATORY PROTEIN THI5"/>
    <property type="match status" value="1"/>
</dbReference>
<evidence type="ECO:0000256" key="6">
    <source>
        <dbReference type="SAM" id="MobiDB-lite"/>
    </source>
</evidence>
<dbReference type="PROSITE" id="PS50048">
    <property type="entry name" value="ZN2_CY6_FUNGAL_2"/>
    <property type="match status" value="1"/>
</dbReference>
<dbReference type="InterPro" id="IPR051711">
    <property type="entry name" value="Stress_Response_Reg"/>
</dbReference>
<keyword evidence="2" id="KW-0805">Transcription regulation</keyword>
<evidence type="ECO:0000256" key="1">
    <source>
        <dbReference type="ARBA" id="ARBA00004123"/>
    </source>
</evidence>
<evidence type="ECO:0000256" key="2">
    <source>
        <dbReference type="ARBA" id="ARBA00023015"/>
    </source>
</evidence>
<evidence type="ECO:0000259" key="7">
    <source>
        <dbReference type="PROSITE" id="PS50048"/>
    </source>
</evidence>
<sequence>MDEQQRADNDALASAVAASARQLGLGALHSDEEQQQHQPHHPHHFHHALQQPDFSQSHHHHKEGQQDHHGPMDVHALDMSGVDEPHHLDHHETQLNLNLGDIDTASEMQTMEMHHDMEQQSQEIYNGRPPSIRKACDLCHQAKQKCSGDRPSCTRCAAGGWPCVYAPRQRRRTVPKDQKHQQHGHHTPHHSHLDMHHVPQKKRKLTRESLTAFGSEAMDIKMAMGMAMDMGLTGEEEGEEIQSMSDDQMSIAIDGYLSDLPLATFVNNLPYTSTTEQQSVFHADDFSSAPNDPFPNADMDQHTTSALRDAIFSLNESSANSVAQEGEGAGEHAEGENGEEGQIDPHLALLDLTTINHEGENHDAHDPTSGLSLGDFTHAQSQECNHRQLVSHILYLLTQHTLDPKPGSNTPLTLAVFAPLARSLRLFHSLTLCHSCMSSPRETLPQLALLSRTTTLLTFPFPPPTTSSMGSSAQITIHGARLSGTGLSEAIENHIVGVVWDSWRASIREVFASLDKKAQDVITSAASSNNGDGQHHHSVTSLEKQRAGLMFQAVSRLVTAMDEVEGN</sequence>
<dbReference type="GeneID" id="91084245"/>
<feature type="compositionally biased region" description="Basic residues" evidence="6">
    <location>
        <begin position="181"/>
        <end position="190"/>
    </location>
</feature>
<dbReference type="CDD" id="cd00067">
    <property type="entry name" value="GAL4"/>
    <property type="match status" value="1"/>
</dbReference>
<reference evidence="8" key="3">
    <citation type="submission" date="2024-01" db="EMBL/GenBank/DDBJ databases">
        <authorList>
            <person name="Coelho M.A."/>
            <person name="David-Palma M."/>
            <person name="Shea T."/>
            <person name="Sun S."/>
            <person name="Cuomo C.A."/>
            <person name="Heitman J."/>
        </authorList>
    </citation>
    <scope>NUCLEOTIDE SEQUENCE</scope>
    <source>
        <strain evidence="8">CBS 7841</strain>
    </source>
</reference>
<dbReference type="SMART" id="SM00066">
    <property type="entry name" value="GAL4"/>
    <property type="match status" value="1"/>
</dbReference>
<dbReference type="GO" id="GO:0008270">
    <property type="term" value="F:zinc ion binding"/>
    <property type="evidence" value="ECO:0007669"/>
    <property type="project" value="InterPro"/>
</dbReference>
<gene>
    <name evidence="8" type="ORF">L203_100029</name>
</gene>
<reference evidence="8" key="1">
    <citation type="submission" date="2016-06" db="EMBL/GenBank/DDBJ databases">
        <authorList>
            <person name="Cuomo C."/>
            <person name="Litvintseva A."/>
            <person name="Heitman J."/>
            <person name="Chen Y."/>
            <person name="Sun S."/>
            <person name="Springer D."/>
            <person name="Dromer F."/>
            <person name="Young S."/>
            <person name="Zeng Q."/>
            <person name="Chapman S."/>
            <person name="Gujja S."/>
            <person name="Saif S."/>
            <person name="Birren B."/>
        </authorList>
    </citation>
    <scope>NUCLEOTIDE SEQUENCE</scope>
    <source>
        <strain evidence="8">CBS 7841</strain>
    </source>
</reference>
<feature type="region of interest" description="Disordered" evidence="6">
    <location>
        <begin position="53"/>
        <end position="87"/>
    </location>
</feature>
<evidence type="ECO:0000313" key="9">
    <source>
        <dbReference type="Proteomes" id="UP000094043"/>
    </source>
</evidence>
<reference evidence="8" key="2">
    <citation type="journal article" date="2022" name="Elife">
        <title>Obligate sexual reproduction of a homothallic fungus closely related to the Cryptococcus pathogenic species complex.</title>
        <authorList>
            <person name="Passer A.R."/>
            <person name="Clancey S.A."/>
            <person name="Shea T."/>
            <person name="David-Palma M."/>
            <person name="Averette A.F."/>
            <person name="Boekhout T."/>
            <person name="Porcel B.M."/>
            <person name="Nowrousian M."/>
            <person name="Cuomo C.A."/>
            <person name="Sun S."/>
            <person name="Heitman J."/>
            <person name="Coelho M.A."/>
        </authorList>
    </citation>
    <scope>NUCLEOTIDE SEQUENCE</scope>
    <source>
        <strain evidence="8">CBS 7841</strain>
    </source>
</reference>
<feature type="region of interest" description="Disordered" evidence="6">
    <location>
        <begin position="170"/>
        <end position="196"/>
    </location>
</feature>
<evidence type="ECO:0000256" key="3">
    <source>
        <dbReference type="ARBA" id="ARBA00023125"/>
    </source>
</evidence>
<dbReference type="Pfam" id="PF00172">
    <property type="entry name" value="Zn_clus"/>
    <property type="match status" value="1"/>
</dbReference>
<dbReference type="GO" id="GO:0000981">
    <property type="term" value="F:DNA-binding transcription factor activity, RNA polymerase II-specific"/>
    <property type="evidence" value="ECO:0007669"/>
    <property type="project" value="InterPro"/>
</dbReference>
<dbReference type="GO" id="GO:0043565">
    <property type="term" value="F:sequence-specific DNA binding"/>
    <property type="evidence" value="ECO:0007669"/>
    <property type="project" value="TreeGrafter"/>
</dbReference>
<dbReference type="SUPFAM" id="SSF57701">
    <property type="entry name" value="Zn2/Cys6 DNA-binding domain"/>
    <property type="match status" value="1"/>
</dbReference>
<keyword evidence="5" id="KW-0539">Nucleus</keyword>
<evidence type="ECO:0000313" key="8">
    <source>
        <dbReference type="EMBL" id="WVN84893.1"/>
    </source>
</evidence>
<feature type="region of interest" description="Disordered" evidence="6">
    <location>
        <begin position="318"/>
        <end position="340"/>
    </location>
</feature>
<dbReference type="Proteomes" id="UP000094043">
    <property type="component" value="Chromosome 1"/>
</dbReference>
<feature type="domain" description="Zn(2)-C6 fungal-type" evidence="7">
    <location>
        <begin position="135"/>
        <end position="165"/>
    </location>
</feature>
<proteinExistence type="predicted"/>
<dbReference type="KEGG" id="cdep:91084245"/>
<keyword evidence="4" id="KW-0804">Transcription</keyword>
<keyword evidence="9" id="KW-1185">Reference proteome</keyword>